<evidence type="ECO:0000256" key="11">
    <source>
        <dbReference type="ARBA" id="ARBA00023098"/>
    </source>
</evidence>
<feature type="transmembrane region" description="Helical" evidence="18">
    <location>
        <begin position="160"/>
        <end position="185"/>
    </location>
</feature>
<keyword evidence="8 17" id="KW-0808">Transferase</keyword>
<dbReference type="PANTHER" id="PTHR14269:SF62">
    <property type="entry name" value="CDP-DIACYLGLYCEROL--GLYCEROL-3-PHOSPHATE 3-PHOSPHATIDYLTRANSFERASE 1, CHLOROPLASTIC"/>
    <property type="match status" value="1"/>
</dbReference>
<evidence type="ECO:0000256" key="16">
    <source>
        <dbReference type="NCBIfam" id="TIGR00560"/>
    </source>
</evidence>
<evidence type="ECO:0000256" key="13">
    <source>
        <dbReference type="ARBA" id="ARBA00023209"/>
    </source>
</evidence>
<keyword evidence="14" id="KW-1208">Phospholipid metabolism</keyword>
<comment type="catalytic activity">
    <reaction evidence="15">
        <text>a CDP-1,2-diacyl-sn-glycerol + sn-glycerol 3-phosphate = a 1,2-diacyl-sn-glycero-3-phospho-(1'-sn-glycero-3'-phosphate) + CMP + H(+)</text>
        <dbReference type="Rhea" id="RHEA:12593"/>
        <dbReference type="ChEBI" id="CHEBI:15378"/>
        <dbReference type="ChEBI" id="CHEBI:57597"/>
        <dbReference type="ChEBI" id="CHEBI:58332"/>
        <dbReference type="ChEBI" id="CHEBI:60110"/>
        <dbReference type="ChEBI" id="CHEBI:60377"/>
        <dbReference type="EC" id="2.7.8.5"/>
    </reaction>
</comment>
<dbReference type="PIRSF" id="PIRSF000847">
    <property type="entry name" value="Phos_ph_gly_syn"/>
    <property type="match status" value="1"/>
</dbReference>
<dbReference type="Proteomes" id="UP001519307">
    <property type="component" value="Unassembled WGS sequence"/>
</dbReference>
<sequence length="195" mass="21435">MNLANKLTMIRIILVPVFLVFMAVKNMPYGKIIAIIIFILASITDKLDGYIARSRNQITRFGKFMDPLADKLLVTAALVSLVEYHIIPSWVAMIIIAREFAVTGLRGVAAAEGIVIAASPWGKAKTVTQIIAIILALINLNYNHVSLGALRGFVNHPHKVLNYVTGIAMAIAIIMTIVSGIDYFVKNKEVMRSDK</sequence>
<dbReference type="InterPro" id="IPR043130">
    <property type="entry name" value="CDP-OH_PTrfase_TM_dom"/>
</dbReference>
<keyword evidence="7" id="KW-0444">Lipid biosynthesis</keyword>
<accession>A0ABS4KNR4</accession>
<evidence type="ECO:0000256" key="14">
    <source>
        <dbReference type="ARBA" id="ARBA00023264"/>
    </source>
</evidence>
<evidence type="ECO:0000256" key="12">
    <source>
        <dbReference type="ARBA" id="ARBA00023136"/>
    </source>
</evidence>
<proteinExistence type="inferred from homology"/>
<feature type="transmembrane region" description="Helical" evidence="18">
    <location>
        <begin position="30"/>
        <end position="51"/>
    </location>
</feature>
<keyword evidence="11" id="KW-0443">Lipid metabolism</keyword>
<feature type="transmembrane region" description="Helical" evidence="18">
    <location>
        <begin position="72"/>
        <end position="94"/>
    </location>
</feature>
<keyword evidence="13" id="KW-0594">Phospholipid biosynthesis</keyword>
<comment type="similarity">
    <text evidence="4 17">Belongs to the CDP-alcohol phosphatidyltransferase class-I family.</text>
</comment>
<dbReference type="InterPro" id="IPR050324">
    <property type="entry name" value="CDP-alcohol_PTase-I"/>
</dbReference>
<dbReference type="InterPro" id="IPR004570">
    <property type="entry name" value="Phosphatidylglycerol_P_synth"/>
</dbReference>
<evidence type="ECO:0000256" key="4">
    <source>
        <dbReference type="ARBA" id="ARBA00010441"/>
    </source>
</evidence>
<comment type="caution">
    <text evidence="19">The sequence shown here is derived from an EMBL/GenBank/DDBJ whole genome shotgun (WGS) entry which is preliminary data.</text>
</comment>
<evidence type="ECO:0000256" key="15">
    <source>
        <dbReference type="ARBA" id="ARBA00048586"/>
    </source>
</evidence>
<dbReference type="Gene3D" id="1.20.120.1760">
    <property type="match status" value="1"/>
</dbReference>
<keyword evidence="10 18" id="KW-1133">Transmembrane helix</keyword>
<evidence type="ECO:0000256" key="10">
    <source>
        <dbReference type="ARBA" id="ARBA00022989"/>
    </source>
</evidence>
<evidence type="ECO:0000313" key="20">
    <source>
        <dbReference type="Proteomes" id="UP001519307"/>
    </source>
</evidence>
<dbReference type="RefSeq" id="WP_209700628.1">
    <property type="nucleotide sequence ID" value="NZ_JAGGLM010000001.1"/>
</dbReference>
<dbReference type="NCBIfam" id="TIGR00560">
    <property type="entry name" value="pgsA"/>
    <property type="match status" value="1"/>
</dbReference>
<reference evidence="19 20" key="1">
    <citation type="submission" date="2021-03" db="EMBL/GenBank/DDBJ databases">
        <title>Genomic Encyclopedia of Type Strains, Phase IV (KMG-IV): sequencing the most valuable type-strain genomes for metagenomic binning, comparative biology and taxonomic classification.</title>
        <authorList>
            <person name="Goeker M."/>
        </authorList>
    </citation>
    <scope>NUCLEOTIDE SEQUENCE [LARGE SCALE GENOMIC DNA]</scope>
    <source>
        <strain evidence="19 20">DSM 28783</strain>
    </source>
</reference>
<dbReference type="InterPro" id="IPR048254">
    <property type="entry name" value="CDP_ALCOHOL_P_TRANSF_CS"/>
</dbReference>
<comment type="subcellular location">
    <subcellularLocation>
        <location evidence="2">Membrane</location>
        <topology evidence="2">Multi-pass membrane protein</topology>
    </subcellularLocation>
</comment>
<dbReference type="EC" id="2.7.8.5" evidence="5 16"/>
<dbReference type="EMBL" id="JAGGLM010000001">
    <property type="protein sequence ID" value="MBP2031682.1"/>
    <property type="molecule type" value="Genomic_DNA"/>
</dbReference>
<keyword evidence="20" id="KW-1185">Reference proteome</keyword>
<evidence type="ECO:0000256" key="3">
    <source>
        <dbReference type="ARBA" id="ARBA00005042"/>
    </source>
</evidence>
<evidence type="ECO:0000256" key="18">
    <source>
        <dbReference type="SAM" id="Phobius"/>
    </source>
</evidence>
<dbReference type="PANTHER" id="PTHR14269">
    <property type="entry name" value="CDP-DIACYLGLYCEROL--GLYCEROL-3-PHOSPHATE 3-PHOSPHATIDYLTRANSFERASE-RELATED"/>
    <property type="match status" value="1"/>
</dbReference>
<dbReference type="PROSITE" id="PS00379">
    <property type="entry name" value="CDP_ALCOHOL_P_TRANSF"/>
    <property type="match status" value="1"/>
</dbReference>
<comment type="pathway">
    <text evidence="3">Phospholipid metabolism; phosphatidylglycerol biosynthesis; phosphatidylglycerol from CDP-diacylglycerol: step 1/2.</text>
</comment>
<evidence type="ECO:0000256" key="9">
    <source>
        <dbReference type="ARBA" id="ARBA00022692"/>
    </source>
</evidence>
<evidence type="ECO:0000256" key="7">
    <source>
        <dbReference type="ARBA" id="ARBA00022516"/>
    </source>
</evidence>
<comment type="function">
    <text evidence="1">This protein catalyzes the committed step to the synthesis of the acidic phospholipids.</text>
</comment>
<evidence type="ECO:0000256" key="2">
    <source>
        <dbReference type="ARBA" id="ARBA00004141"/>
    </source>
</evidence>
<gene>
    <name evidence="19" type="ORF">J2Z42_000347</name>
</gene>
<protein>
    <recommendedName>
        <fullName evidence="6 16">CDP-diacylglycerol--glycerol-3-phosphate 3-phosphatidyltransferase</fullName>
        <ecNumber evidence="5 16">2.7.8.5</ecNumber>
    </recommendedName>
</protein>
<dbReference type="Pfam" id="PF01066">
    <property type="entry name" value="CDP-OH_P_transf"/>
    <property type="match status" value="1"/>
</dbReference>
<evidence type="ECO:0000256" key="5">
    <source>
        <dbReference type="ARBA" id="ARBA00013170"/>
    </source>
</evidence>
<organism evidence="19 20">
    <name type="scientific">Clostridium algifaecis</name>
    <dbReference type="NCBI Taxonomy" id="1472040"/>
    <lineage>
        <taxon>Bacteria</taxon>
        <taxon>Bacillati</taxon>
        <taxon>Bacillota</taxon>
        <taxon>Clostridia</taxon>
        <taxon>Eubacteriales</taxon>
        <taxon>Clostridiaceae</taxon>
        <taxon>Clostridium</taxon>
    </lineage>
</organism>
<keyword evidence="12 18" id="KW-0472">Membrane</keyword>
<feature type="transmembrane region" description="Helical" evidence="18">
    <location>
        <begin position="7"/>
        <end position="24"/>
    </location>
</feature>
<dbReference type="GO" id="GO:0008444">
    <property type="term" value="F:CDP-diacylglycerol-glycerol-3-phosphate 3-phosphatidyltransferase activity"/>
    <property type="evidence" value="ECO:0007669"/>
    <property type="project" value="UniProtKB-EC"/>
</dbReference>
<feature type="transmembrane region" description="Helical" evidence="18">
    <location>
        <begin position="130"/>
        <end position="154"/>
    </location>
</feature>
<dbReference type="InterPro" id="IPR000462">
    <property type="entry name" value="CDP-OH_P_trans"/>
</dbReference>
<name>A0ABS4KNR4_9CLOT</name>
<evidence type="ECO:0000256" key="1">
    <source>
        <dbReference type="ARBA" id="ARBA00003973"/>
    </source>
</evidence>
<keyword evidence="9 18" id="KW-0812">Transmembrane</keyword>
<evidence type="ECO:0000256" key="6">
    <source>
        <dbReference type="ARBA" id="ARBA00014944"/>
    </source>
</evidence>
<evidence type="ECO:0000256" key="8">
    <source>
        <dbReference type="ARBA" id="ARBA00022679"/>
    </source>
</evidence>
<evidence type="ECO:0000256" key="17">
    <source>
        <dbReference type="RuleBase" id="RU003750"/>
    </source>
</evidence>
<evidence type="ECO:0000313" key="19">
    <source>
        <dbReference type="EMBL" id="MBP2031682.1"/>
    </source>
</evidence>